<evidence type="ECO:0000256" key="3">
    <source>
        <dbReference type="ARBA" id="ARBA00022723"/>
    </source>
</evidence>
<proteinExistence type="predicted"/>
<evidence type="ECO:0000313" key="10">
    <source>
        <dbReference type="Proteomes" id="UP000572377"/>
    </source>
</evidence>
<evidence type="ECO:0000256" key="5">
    <source>
        <dbReference type="ARBA" id="ARBA00023004"/>
    </source>
</evidence>
<evidence type="ECO:0000256" key="2">
    <source>
        <dbReference type="ARBA" id="ARBA00022617"/>
    </source>
</evidence>
<reference evidence="9 10" key="1">
    <citation type="submission" date="2020-05" db="EMBL/GenBank/DDBJ databases">
        <title>Gimesia benthica sp. nov., a novel planctomycete isolated from a deep-sea water sample of the Northwest Indian Ocean.</title>
        <authorList>
            <person name="Wang J."/>
            <person name="Ruan C."/>
            <person name="Song L."/>
            <person name="Zhu Y."/>
            <person name="Li A."/>
            <person name="Zheng X."/>
            <person name="Wang L."/>
            <person name="Lu Z."/>
            <person name="Huang Y."/>
            <person name="Du W."/>
            <person name="Zhou Y."/>
            <person name="Huang L."/>
            <person name="Dai X."/>
        </authorList>
    </citation>
    <scope>NUCLEOTIDE SEQUENCE [LARGE SCALE GENOMIC DNA]</scope>
    <source>
        <strain evidence="9 10">YYQ-30</strain>
    </source>
</reference>
<protein>
    <submittedName>
        <fullName evidence="9">C-type cytochrome</fullName>
    </submittedName>
</protein>
<dbReference type="GO" id="GO:0009055">
    <property type="term" value="F:electron transfer activity"/>
    <property type="evidence" value="ECO:0007669"/>
    <property type="project" value="InterPro"/>
</dbReference>
<name>A0A849KVF8_9RHOB</name>
<feature type="domain" description="Cytochrome c" evidence="8">
    <location>
        <begin position="26"/>
        <end position="141"/>
    </location>
</feature>
<keyword evidence="10" id="KW-1185">Reference proteome</keyword>
<keyword evidence="5 6" id="KW-0408">Iron</keyword>
<keyword evidence="1" id="KW-0813">Transport</keyword>
<dbReference type="GO" id="GO:0046872">
    <property type="term" value="F:metal ion binding"/>
    <property type="evidence" value="ECO:0007669"/>
    <property type="project" value="UniProtKB-KW"/>
</dbReference>
<sequence>MKYSLTIAAAAVLAAGTAFAGEHASGDAAAGESVFNQCSTCHQIADGDNVLAGRGRNGPNLYGLFGRQAGTADFNGYGDSLVALGEAGLEWNQEDFVAYVQDPRSFLQEKLDDRGARTRMSYRLRGEDDARNVWAYIVSLGPAPAN</sequence>
<evidence type="ECO:0000256" key="4">
    <source>
        <dbReference type="ARBA" id="ARBA00022982"/>
    </source>
</evidence>
<dbReference type="SUPFAM" id="SSF46626">
    <property type="entry name" value="Cytochrome c"/>
    <property type="match status" value="1"/>
</dbReference>
<dbReference type="Proteomes" id="UP000572377">
    <property type="component" value="Unassembled WGS sequence"/>
</dbReference>
<keyword evidence="2 6" id="KW-0349">Heme</keyword>
<evidence type="ECO:0000259" key="8">
    <source>
        <dbReference type="PROSITE" id="PS51007"/>
    </source>
</evidence>
<dbReference type="AlphaFoldDB" id="A0A849KVF8"/>
<feature type="signal peptide" evidence="7">
    <location>
        <begin position="1"/>
        <end position="20"/>
    </location>
</feature>
<evidence type="ECO:0000313" key="9">
    <source>
        <dbReference type="EMBL" id="NNU79378.1"/>
    </source>
</evidence>
<dbReference type="EMBL" id="JABFBC010000001">
    <property type="protein sequence ID" value="NNU79378.1"/>
    <property type="molecule type" value="Genomic_DNA"/>
</dbReference>
<evidence type="ECO:0000256" key="1">
    <source>
        <dbReference type="ARBA" id="ARBA00022448"/>
    </source>
</evidence>
<dbReference type="PANTHER" id="PTHR11961">
    <property type="entry name" value="CYTOCHROME C"/>
    <property type="match status" value="1"/>
</dbReference>
<gene>
    <name evidence="9" type="ORF">HMH01_02900</name>
</gene>
<accession>A0A849KVF8</accession>
<dbReference type="InterPro" id="IPR002327">
    <property type="entry name" value="Cyt_c_1A/1B"/>
</dbReference>
<organism evidence="9 10">
    <name type="scientific">Halovulum dunhuangense</name>
    <dbReference type="NCBI Taxonomy" id="1505036"/>
    <lineage>
        <taxon>Bacteria</taxon>
        <taxon>Pseudomonadati</taxon>
        <taxon>Pseudomonadota</taxon>
        <taxon>Alphaproteobacteria</taxon>
        <taxon>Rhodobacterales</taxon>
        <taxon>Paracoccaceae</taxon>
        <taxon>Halovulum</taxon>
    </lineage>
</organism>
<dbReference type="Gene3D" id="1.10.760.10">
    <property type="entry name" value="Cytochrome c-like domain"/>
    <property type="match status" value="1"/>
</dbReference>
<dbReference type="InterPro" id="IPR036909">
    <property type="entry name" value="Cyt_c-like_dom_sf"/>
</dbReference>
<keyword evidence="3 6" id="KW-0479">Metal-binding</keyword>
<feature type="chain" id="PRO_5032571645" evidence="7">
    <location>
        <begin position="21"/>
        <end position="146"/>
    </location>
</feature>
<dbReference type="RefSeq" id="WP_171322292.1">
    <property type="nucleotide sequence ID" value="NZ_JABFBC010000001.1"/>
</dbReference>
<dbReference type="InterPro" id="IPR009056">
    <property type="entry name" value="Cyt_c-like_dom"/>
</dbReference>
<comment type="caution">
    <text evidence="9">The sequence shown here is derived from an EMBL/GenBank/DDBJ whole genome shotgun (WGS) entry which is preliminary data.</text>
</comment>
<evidence type="ECO:0000256" key="7">
    <source>
        <dbReference type="SAM" id="SignalP"/>
    </source>
</evidence>
<keyword evidence="4" id="KW-0249">Electron transport</keyword>
<dbReference type="PROSITE" id="PS51007">
    <property type="entry name" value="CYTC"/>
    <property type="match status" value="1"/>
</dbReference>
<keyword evidence="7" id="KW-0732">Signal</keyword>
<dbReference type="GO" id="GO:0020037">
    <property type="term" value="F:heme binding"/>
    <property type="evidence" value="ECO:0007669"/>
    <property type="project" value="InterPro"/>
</dbReference>
<evidence type="ECO:0000256" key="6">
    <source>
        <dbReference type="PROSITE-ProRule" id="PRU00433"/>
    </source>
</evidence>